<dbReference type="Proteomes" id="UP000218944">
    <property type="component" value="Unassembled WGS sequence"/>
</dbReference>
<protein>
    <recommendedName>
        <fullName evidence="5">NlpC/P60 domain-containing protein</fullName>
    </recommendedName>
</protein>
<organism evidence="3 4">
    <name type="scientific">Streptomyces albireticuli</name>
    <dbReference type="NCBI Taxonomy" id="1940"/>
    <lineage>
        <taxon>Bacteria</taxon>
        <taxon>Bacillati</taxon>
        <taxon>Actinomycetota</taxon>
        <taxon>Actinomycetes</taxon>
        <taxon>Kitasatosporales</taxon>
        <taxon>Streptomycetaceae</taxon>
        <taxon>Streptomyces</taxon>
    </lineage>
</organism>
<comment type="caution">
    <text evidence="3">The sequence shown here is derived from an EMBL/GenBank/DDBJ whole genome shotgun (WGS) entry which is preliminary data.</text>
</comment>
<accession>A0A2A2DB13</accession>
<dbReference type="AlphaFoldDB" id="A0A2A2DB13"/>
<dbReference type="InterPro" id="IPR006311">
    <property type="entry name" value="TAT_signal"/>
</dbReference>
<proteinExistence type="predicted"/>
<name>A0A2A2DB13_9ACTN</name>
<keyword evidence="4" id="KW-1185">Reference proteome</keyword>
<evidence type="ECO:0000256" key="2">
    <source>
        <dbReference type="SAM" id="SignalP"/>
    </source>
</evidence>
<dbReference type="SUPFAM" id="SSF54001">
    <property type="entry name" value="Cysteine proteinases"/>
    <property type="match status" value="1"/>
</dbReference>
<dbReference type="RefSeq" id="WP_095580903.1">
    <property type="nucleotide sequence ID" value="NZ_JAJQQQ010000014.1"/>
</dbReference>
<evidence type="ECO:0000313" key="3">
    <source>
        <dbReference type="EMBL" id="PAU48714.1"/>
    </source>
</evidence>
<keyword evidence="2" id="KW-0732">Signal</keyword>
<dbReference type="InterPro" id="IPR038765">
    <property type="entry name" value="Papain-like_cys_pep_sf"/>
</dbReference>
<reference evidence="3 4" key="1">
    <citation type="submission" date="2017-08" db="EMBL/GenBank/DDBJ databases">
        <title>Genome sequence of Streptomyces albireticuli NRRL B-1670.</title>
        <authorList>
            <person name="Graham D.E."/>
            <person name="Mahan K.M."/>
            <person name="Klingeman D.M."/>
            <person name="Hettich R.L."/>
            <person name="Parry R.J."/>
            <person name="Spain J.C."/>
        </authorList>
    </citation>
    <scope>NUCLEOTIDE SEQUENCE [LARGE SCALE GENOMIC DNA]</scope>
    <source>
        <strain evidence="3 4">NRRL B-1670</strain>
    </source>
</reference>
<evidence type="ECO:0000256" key="1">
    <source>
        <dbReference type="SAM" id="MobiDB-lite"/>
    </source>
</evidence>
<feature type="region of interest" description="Disordered" evidence="1">
    <location>
        <begin position="27"/>
        <end position="51"/>
    </location>
</feature>
<feature type="signal peptide" evidence="2">
    <location>
        <begin position="1"/>
        <end position="23"/>
    </location>
</feature>
<dbReference type="Gene3D" id="3.90.1720.10">
    <property type="entry name" value="endopeptidase domain like (from Nostoc punctiforme)"/>
    <property type="match status" value="1"/>
</dbReference>
<dbReference type="PROSITE" id="PS51318">
    <property type="entry name" value="TAT"/>
    <property type="match status" value="1"/>
</dbReference>
<feature type="chain" id="PRO_5038719863" description="NlpC/P60 domain-containing protein" evidence="2">
    <location>
        <begin position="24"/>
        <end position="609"/>
    </location>
</feature>
<evidence type="ECO:0008006" key="5">
    <source>
        <dbReference type="Google" id="ProtNLM"/>
    </source>
</evidence>
<dbReference type="EMBL" id="NSJV01000223">
    <property type="protein sequence ID" value="PAU48714.1"/>
    <property type="molecule type" value="Genomic_DNA"/>
</dbReference>
<feature type="region of interest" description="Disordered" evidence="1">
    <location>
        <begin position="301"/>
        <end position="320"/>
    </location>
</feature>
<evidence type="ECO:0000313" key="4">
    <source>
        <dbReference type="Proteomes" id="UP000218944"/>
    </source>
</evidence>
<sequence length="609" mass="63760">MTDTSRRVFLGAFGALTVSAAVAPGSAAASPVRVAPRTPATPATSPATSPIPAVAPAVASTTGPRSSMTFTGTPYDTAAFARASLGELSATVLPGTPVRTEVLYGRQRVAVLTKGARTVLVSGPERTFTENKQPFTDAFVRLVPDPALEPGRRLKPGWGNSPAGGTWSVYGGTPGDADFAVRKGAATMLLKDTEAGRYATLTDDGISDVDVTCEAAFDKVPVGNACSFALLFGYRGGGAHCRARLSFTTKGEVDLRVEKVSDGRTVVLAEAGPLATGVRAGDAWRIRVRRQGAKAQITAWPAAGAEPARPTAEVEDVGAGSRSGRVGVRGFASPGCTNLPVTLTVSRFEVVSGTWETPPSVTHRDWVRLLEVPFDGEWTPAVEATVRGWAGSMAPDVLSYAAMFLPGAPRVRGADPRVAGADVLGEAGYGKPDSQGLLPVGADFHDYMEQPWTFPDATKRPEEGQRGKLDCSGYVRMVYGFHMGVGMVAGKDPAKEALPRKSGAMVDFAPGVRVAQRAEGGGSAPDLRQLQPGDLLLFDVNDREGDPVDPDAYAVDHVAVYLGPDQAGKRRFLSSRKSADGPTMADISGASTLESPGIYADSLHTIHRV</sequence>
<gene>
    <name evidence="3" type="ORF">CK936_11725</name>
</gene>